<dbReference type="KEGG" id="dmr:Deima_1626"/>
<accession>E8U886</accession>
<dbReference type="AlphaFoldDB" id="E8U886"/>
<feature type="chain" id="PRO_5003228425" evidence="5">
    <location>
        <begin position="21"/>
        <end position="252"/>
    </location>
</feature>
<dbReference type="HOGENOM" id="CLU_019602_18_5_0"/>
<sequence length="252" mass="27114" precursor="true">MKHLRFALPVLLLATSSALALPLTSIQKAGVLRLATAGDNVPYTSEVNGKFEGFEVDLANLIAAELGVKPQWERVSRDRLLGGLADDRFDLAVSSLGITSTRENKVDFTQPMYCASVVIISRDAAIQKHTDLEGKTVGVPAGSLLQSYIQKLPFPKKTLVYGSGKEIVTAMLSGAIDAAPVYRLAGLAALKAYPKANFHVGPVLWSVPTGIALAEDNTALRDAVNVALTKLQNDGRYEKLSRKYFGENIRCG</sequence>
<dbReference type="OrthoDB" id="368476at2"/>
<dbReference type="EMBL" id="CP002454">
    <property type="protein sequence ID" value="ADV67275.1"/>
    <property type="molecule type" value="Genomic_DNA"/>
</dbReference>
<evidence type="ECO:0000256" key="5">
    <source>
        <dbReference type="SAM" id="SignalP"/>
    </source>
</evidence>
<dbReference type="SMART" id="SM00079">
    <property type="entry name" value="PBPe"/>
    <property type="match status" value="1"/>
</dbReference>
<dbReference type="PROSITE" id="PS01039">
    <property type="entry name" value="SBP_BACTERIAL_3"/>
    <property type="match status" value="1"/>
</dbReference>
<protein>
    <submittedName>
        <fullName evidence="8">ABC-type transporter, periplasmic subunit family 3</fullName>
    </submittedName>
</protein>
<dbReference type="PANTHER" id="PTHR35936">
    <property type="entry name" value="MEMBRANE-BOUND LYTIC MUREIN TRANSGLYCOSYLASE F"/>
    <property type="match status" value="1"/>
</dbReference>
<dbReference type="GO" id="GO:0015276">
    <property type="term" value="F:ligand-gated monoatomic ion channel activity"/>
    <property type="evidence" value="ECO:0007669"/>
    <property type="project" value="InterPro"/>
</dbReference>
<evidence type="ECO:0000256" key="1">
    <source>
        <dbReference type="ARBA" id="ARBA00004196"/>
    </source>
</evidence>
<feature type="domain" description="Ionotropic glutamate receptor C-terminal" evidence="7">
    <location>
        <begin position="31"/>
        <end position="247"/>
    </location>
</feature>
<dbReference type="CDD" id="cd13530">
    <property type="entry name" value="PBP2_peptides_like"/>
    <property type="match status" value="1"/>
</dbReference>
<dbReference type="Pfam" id="PF00497">
    <property type="entry name" value="SBP_bac_3"/>
    <property type="match status" value="1"/>
</dbReference>
<gene>
    <name evidence="8" type="ordered locus">Deima_1626</name>
</gene>
<comment type="similarity">
    <text evidence="2 4">Belongs to the bacterial solute-binding protein 3 family.</text>
</comment>
<evidence type="ECO:0000259" key="7">
    <source>
        <dbReference type="SMART" id="SM00079"/>
    </source>
</evidence>
<feature type="domain" description="Solute-binding protein family 3/N-terminal" evidence="6">
    <location>
        <begin position="31"/>
        <end position="248"/>
    </location>
</feature>
<evidence type="ECO:0000256" key="2">
    <source>
        <dbReference type="ARBA" id="ARBA00010333"/>
    </source>
</evidence>
<dbReference type="eggNOG" id="COG0834">
    <property type="taxonomic scope" value="Bacteria"/>
</dbReference>
<dbReference type="STRING" id="709986.Deima_1626"/>
<evidence type="ECO:0000313" key="9">
    <source>
        <dbReference type="Proteomes" id="UP000008635"/>
    </source>
</evidence>
<dbReference type="GO" id="GO:0016020">
    <property type="term" value="C:membrane"/>
    <property type="evidence" value="ECO:0007669"/>
    <property type="project" value="InterPro"/>
</dbReference>
<comment type="subcellular location">
    <subcellularLocation>
        <location evidence="1">Cell envelope</location>
    </subcellularLocation>
</comment>
<dbReference type="SMART" id="SM00062">
    <property type="entry name" value="PBPb"/>
    <property type="match status" value="1"/>
</dbReference>
<name>E8U886_DEIML</name>
<dbReference type="GO" id="GO:0030313">
    <property type="term" value="C:cell envelope"/>
    <property type="evidence" value="ECO:0007669"/>
    <property type="project" value="UniProtKB-SubCell"/>
</dbReference>
<evidence type="ECO:0000256" key="3">
    <source>
        <dbReference type="ARBA" id="ARBA00022729"/>
    </source>
</evidence>
<dbReference type="InterPro" id="IPR018313">
    <property type="entry name" value="SBP_3_CS"/>
</dbReference>
<keyword evidence="9" id="KW-1185">Reference proteome</keyword>
<dbReference type="PANTHER" id="PTHR35936:SF19">
    <property type="entry name" value="AMINO-ACID-BINDING PROTEIN YXEM-RELATED"/>
    <property type="match status" value="1"/>
</dbReference>
<evidence type="ECO:0000256" key="4">
    <source>
        <dbReference type="RuleBase" id="RU003744"/>
    </source>
</evidence>
<evidence type="ECO:0000259" key="6">
    <source>
        <dbReference type="SMART" id="SM00062"/>
    </source>
</evidence>
<organism evidence="8 9">
    <name type="scientific">Deinococcus maricopensis (strain DSM 21211 / LMG 22137 / NRRL B-23946 / LB-34)</name>
    <dbReference type="NCBI Taxonomy" id="709986"/>
    <lineage>
        <taxon>Bacteria</taxon>
        <taxon>Thermotogati</taxon>
        <taxon>Deinococcota</taxon>
        <taxon>Deinococci</taxon>
        <taxon>Deinococcales</taxon>
        <taxon>Deinococcaceae</taxon>
        <taxon>Deinococcus</taxon>
    </lineage>
</organism>
<keyword evidence="3 5" id="KW-0732">Signal</keyword>
<dbReference type="Proteomes" id="UP000008635">
    <property type="component" value="Chromosome"/>
</dbReference>
<dbReference type="InterPro" id="IPR001320">
    <property type="entry name" value="Iontro_rcpt_C"/>
</dbReference>
<dbReference type="RefSeq" id="WP_013556780.1">
    <property type="nucleotide sequence ID" value="NC_014958.1"/>
</dbReference>
<dbReference type="InterPro" id="IPR001638">
    <property type="entry name" value="Solute-binding_3/MltF_N"/>
</dbReference>
<proteinExistence type="inferred from homology"/>
<reference evidence="8" key="1">
    <citation type="journal article" date="2011" name="Stand. Genomic Sci.">
        <title>Complete genome sequence of Deinococcus maricopensis type strain (LB-34).</title>
        <authorList>
            <person name="Pukall R."/>
            <person name="Zeytun A."/>
            <person name="Lucas S."/>
            <person name="Lapidus A."/>
            <person name="Hammon N."/>
            <person name="Deshpande S."/>
            <person name="Nolan M."/>
            <person name="Cheng J.F."/>
            <person name="Pitluck S."/>
            <person name="Liolios K."/>
            <person name="Pagani I."/>
            <person name="Mikhailova N."/>
            <person name="Ivanova N."/>
            <person name="Mavromatis K."/>
            <person name="Pati A."/>
            <person name="Tapia R."/>
            <person name="Han C."/>
            <person name="Goodwin L."/>
            <person name="Chen A."/>
            <person name="Palaniappan K."/>
            <person name="Land M."/>
            <person name="Hauser L."/>
            <person name="Chang Y.J."/>
            <person name="Jeffries C.D."/>
            <person name="Brambilla E.M."/>
            <person name="Rohde M."/>
            <person name="Goker M."/>
            <person name="Detter J.C."/>
            <person name="Woyke T."/>
            <person name="Bristow J."/>
            <person name="Eisen J.A."/>
            <person name="Markowitz V."/>
            <person name="Hugenholtz P."/>
            <person name="Kyrpides N.C."/>
            <person name="Klenk H.P."/>
        </authorList>
    </citation>
    <scope>NUCLEOTIDE SEQUENCE [LARGE SCALE GENOMIC DNA]</scope>
    <source>
        <strain evidence="8">DSM 21211</strain>
    </source>
</reference>
<dbReference type="SUPFAM" id="SSF53850">
    <property type="entry name" value="Periplasmic binding protein-like II"/>
    <property type="match status" value="1"/>
</dbReference>
<dbReference type="Gene3D" id="3.40.190.10">
    <property type="entry name" value="Periplasmic binding protein-like II"/>
    <property type="match status" value="2"/>
</dbReference>
<evidence type="ECO:0000313" key="8">
    <source>
        <dbReference type="EMBL" id="ADV67275.1"/>
    </source>
</evidence>
<feature type="signal peptide" evidence="5">
    <location>
        <begin position="1"/>
        <end position="20"/>
    </location>
</feature>